<protein>
    <recommendedName>
        <fullName evidence="3">Nucleoprotein/polynucleotide-associated enzyme</fullName>
    </recommendedName>
</protein>
<evidence type="ECO:0000256" key="1">
    <source>
        <dbReference type="SAM" id="MobiDB-lite"/>
    </source>
</evidence>
<feature type="compositionally biased region" description="Basic residues" evidence="1">
    <location>
        <begin position="28"/>
        <end position="40"/>
    </location>
</feature>
<dbReference type="InterPro" id="IPR018636">
    <property type="entry name" value="DUF2058"/>
</dbReference>
<feature type="region of interest" description="Disordered" evidence="1">
    <location>
        <begin position="1"/>
        <end position="85"/>
    </location>
</feature>
<evidence type="ECO:0000313" key="2">
    <source>
        <dbReference type="EMBL" id="QEA04437.1"/>
    </source>
</evidence>
<feature type="compositionally biased region" description="Basic and acidic residues" evidence="1">
    <location>
        <begin position="48"/>
        <end position="85"/>
    </location>
</feature>
<dbReference type="EMBL" id="MN079084">
    <property type="protein sequence ID" value="QEA04437.1"/>
    <property type="molecule type" value="Genomic_DNA"/>
</dbReference>
<organism evidence="2">
    <name type="scientific">uncultured organism</name>
    <dbReference type="NCBI Taxonomy" id="155900"/>
    <lineage>
        <taxon>unclassified sequences</taxon>
        <taxon>environmental samples</taxon>
    </lineage>
</organism>
<name>A0A5B8RCM0_9ZZZZ</name>
<reference evidence="2" key="1">
    <citation type="submission" date="2019-06" db="EMBL/GenBank/DDBJ databases">
        <authorList>
            <person name="Murdoch R.W."/>
            <person name="Fathepure B."/>
        </authorList>
    </citation>
    <scope>NUCLEOTIDE SEQUENCE</scope>
</reference>
<dbReference type="AlphaFoldDB" id="A0A5B8RCM0"/>
<proteinExistence type="predicted"/>
<accession>A0A5B8RCM0</accession>
<evidence type="ECO:0008006" key="3">
    <source>
        <dbReference type="Google" id="ProtNLM"/>
    </source>
</evidence>
<dbReference type="Pfam" id="PF09831">
    <property type="entry name" value="DUF2058"/>
    <property type="match status" value="1"/>
</dbReference>
<sequence>MSNSLREQMLKSGLASEEDVKRVESQKKGRKKGPKKKKSQRQAPKSDAASHAELYDQAKRARDRDLNREREAERKRQADEKAARKMVLDSEIRRSERDADVAFHFTHGERIKRLYVTGSQQAQLARGELAIARTRGHYRLIPAEVADRVEPVAPFLIAFRGGPVEGEDDPAYEEHPIPDDLIW</sequence>
<feature type="compositionally biased region" description="Basic and acidic residues" evidence="1">
    <location>
        <begin position="18"/>
        <end position="27"/>
    </location>
</feature>
<gene>
    <name evidence="2" type="ORF">KBTEX_00745</name>
</gene>